<organism evidence="3 4">
    <name type="scientific">Teladorsagia circumcincta</name>
    <name type="common">Brown stomach worm</name>
    <name type="synonym">Ostertagia circumcincta</name>
    <dbReference type="NCBI Taxonomy" id="45464"/>
    <lineage>
        <taxon>Eukaryota</taxon>
        <taxon>Metazoa</taxon>
        <taxon>Ecdysozoa</taxon>
        <taxon>Nematoda</taxon>
        <taxon>Chromadorea</taxon>
        <taxon>Rhabditida</taxon>
        <taxon>Rhabditina</taxon>
        <taxon>Rhabditomorpha</taxon>
        <taxon>Strongyloidea</taxon>
        <taxon>Trichostrongylidae</taxon>
        <taxon>Teladorsagia</taxon>
    </lineage>
</organism>
<evidence type="ECO:0008006" key="5">
    <source>
        <dbReference type="Google" id="ProtNLM"/>
    </source>
</evidence>
<dbReference type="OrthoDB" id="370281at2759"/>
<gene>
    <name evidence="3" type="ORF">TELCIR_12826</name>
</gene>
<keyword evidence="2" id="KW-0472">Membrane</keyword>
<feature type="transmembrane region" description="Helical" evidence="2">
    <location>
        <begin position="106"/>
        <end position="125"/>
    </location>
</feature>
<dbReference type="AlphaFoldDB" id="A0A2G9U7M6"/>
<feature type="compositionally biased region" description="Basic and acidic residues" evidence="1">
    <location>
        <begin position="1"/>
        <end position="19"/>
    </location>
</feature>
<evidence type="ECO:0000313" key="4">
    <source>
        <dbReference type="Proteomes" id="UP000230423"/>
    </source>
</evidence>
<proteinExistence type="predicted"/>
<feature type="non-terminal residue" evidence="3">
    <location>
        <position position="149"/>
    </location>
</feature>
<sequence length="149" mass="16699">MRKHPLGKDRQAHPCRADVKSSQSRQRFGISIVSVFVVQTMFVEDYVGIISDDEKKEDPFLVIPKFDRTPVVLLFYLWWMLCGVASTEGLAAPITIAMYNWTNEEAMLYNGIIQVISCGMSTIGYTGTIQGLFAFTGSMAQFIVPIFST</sequence>
<evidence type="ECO:0000256" key="2">
    <source>
        <dbReference type="SAM" id="Phobius"/>
    </source>
</evidence>
<reference evidence="3 4" key="1">
    <citation type="submission" date="2015-09" db="EMBL/GenBank/DDBJ databases">
        <title>Draft genome of the parasitic nematode Teladorsagia circumcincta isolate WARC Sus (inbred).</title>
        <authorList>
            <person name="Mitreva M."/>
        </authorList>
    </citation>
    <scope>NUCLEOTIDE SEQUENCE [LARGE SCALE GENOMIC DNA]</scope>
    <source>
        <strain evidence="3 4">S</strain>
    </source>
</reference>
<evidence type="ECO:0000256" key="1">
    <source>
        <dbReference type="SAM" id="MobiDB-lite"/>
    </source>
</evidence>
<evidence type="ECO:0000313" key="3">
    <source>
        <dbReference type="EMBL" id="PIO65500.1"/>
    </source>
</evidence>
<protein>
    <recommendedName>
        <fullName evidence="5">Major facilitator superfamily (MFS) profile domain-containing protein</fullName>
    </recommendedName>
</protein>
<dbReference type="EMBL" id="KZ348961">
    <property type="protein sequence ID" value="PIO65500.1"/>
    <property type="molecule type" value="Genomic_DNA"/>
</dbReference>
<keyword evidence="4" id="KW-1185">Reference proteome</keyword>
<keyword evidence="2" id="KW-0812">Transmembrane</keyword>
<feature type="region of interest" description="Disordered" evidence="1">
    <location>
        <begin position="1"/>
        <end position="20"/>
    </location>
</feature>
<feature type="transmembrane region" description="Helical" evidence="2">
    <location>
        <begin position="71"/>
        <end position="94"/>
    </location>
</feature>
<dbReference type="Proteomes" id="UP000230423">
    <property type="component" value="Unassembled WGS sequence"/>
</dbReference>
<accession>A0A2G9U7M6</accession>
<name>A0A2G9U7M6_TELCI</name>
<keyword evidence="2" id="KW-1133">Transmembrane helix</keyword>